<feature type="compositionally biased region" description="Basic and acidic residues" evidence="5">
    <location>
        <begin position="186"/>
        <end position="204"/>
    </location>
</feature>
<evidence type="ECO:0000256" key="5">
    <source>
        <dbReference type="SAM" id="MobiDB-lite"/>
    </source>
</evidence>
<name>A0A5J4Z8Y7_9ASTE</name>
<keyword evidence="3" id="KW-0862">Zinc</keyword>
<dbReference type="PANTHER" id="PTHR15629:SF43">
    <property type="entry name" value="RING_FYVE_PHD-TYPE ZINC FINGER FAMILY PROTEIN"/>
    <property type="match status" value="1"/>
</dbReference>
<gene>
    <name evidence="7" type="ORF">F0562_018168</name>
</gene>
<feature type="compositionally biased region" description="Polar residues" evidence="5">
    <location>
        <begin position="1"/>
        <end position="11"/>
    </location>
</feature>
<dbReference type="Proteomes" id="UP000325577">
    <property type="component" value="Linkage Group LG9"/>
</dbReference>
<dbReference type="InterPro" id="IPR051702">
    <property type="entry name" value="SH3_domain_YSC84-like"/>
</dbReference>
<dbReference type="Pfam" id="PF01363">
    <property type="entry name" value="FYVE"/>
    <property type="match status" value="1"/>
</dbReference>
<evidence type="ECO:0000259" key="6">
    <source>
        <dbReference type="PROSITE" id="PS50178"/>
    </source>
</evidence>
<dbReference type="OrthoDB" id="443981at2759"/>
<evidence type="ECO:0000256" key="3">
    <source>
        <dbReference type="ARBA" id="ARBA00022833"/>
    </source>
</evidence>
<dbReference type="CDD" id="cd11526">
    <property type="entry name" value="SYLF_FYVE"/>
    <property type="match status" value="1"/>
</dbReference>
<evidence type="ECO:0000256" key="2">
    <source>
        <dbReference type="ARBA" id="ARBA00022771"/>
    </source>
</evidence>
<dbReference type="Pfam" id="PF04366">
    <property type="entry name" value="Ysc84"/>
    <property type="match status" value="1"/>
</dbReference>
<dbReference type="GO" id="GO:0035091">
    <property type="term" value="F:phosphatidylinositol binding"/>
    <property type="evidence" value="ECO:0007669"/>
    <property type="project" value="TreeGrafter"/>
</dbReference>
<feature type="region of interest" description="Disordered" evidence="5">
    <location>
        <begin position="162"/>
        <end position="209"/>
    </location>
</feature>
<dbReference type="InterPro" id="IPR017455">
    <property type="entry name" value="Znf_FYVE-rel"/>
</dbReference>
<reference evidence="7 8" key="1">
    <citation type="submission" date="2019-09" db="EMBL/GenBank/DDBJ databases">
        <title>A chromosome-level genome assembly of the Chinese tupelo Nyssa sinensis.</title>
        <authorList>
            <person name="Yang X."/>
            <person name="Kang M."/>
            <person name="Yang Y."/>
            <person name="Xiong H."/>
            <person name="Wang M."/>
            <person name="Zhang Z."/>
            <person name="Wang Z."/>
            <person name="Wu H."/>
            <person name="Ma T."/>
            <person name="Liu J."/>
            <person name="Xi Z."/>
        </authorList>
    </citation>
    <scope>NUCLEOTIDE SEQUENCE [LARGE SCALE GENOMIC DNA]</scope>
    <source>
        <strain evidence="7">J267</strain>
        <tissue evidence="7">Leaf</tissue>
    </source>
</reference>
<proteinExistence type="predicted"/>
<dbReference type="SMART" id="SM00064">
    <property type="entry name" value="FYVE"/>
    <property type="match status" value="1"/>
</dbReference>
<feature type="compositionally biased region" description="Basic and acidic residues" evidence="5">
    <location>
        <begin position="162"/>
        <end position="175"/>
    </location>
</feature>
<dbReference type="AlphaFoldDB" id="A0A5J4Z8Y7"/>
<dbReference type="EMBL" id="CM018052">
    <property type="protein sequence ID" value="KAA8515045.1"/>
    <property type="molecule type" value="Genomic_DNA"/>
</dbReference>
<dbReference type="FunFam" id="3.30.40.10:FF:000151">
    <property type="entry name" value="Zinc finger family protein"/>
    <property type="match status" value="1"/>
</dbReference>
<evidence type="ECO:0000313" key="8">
    <source>
        <dbReference type="Proteomes" id="UP000325577"/>
    </source>
</evidence>
<keyword evidence="8" id="KW-1185">Reference proteome</keyword>
<keyword evidence="2 4" id="KW-0863">Zinc-finger</keyword>
<feature type="region of interest" description="Disordered" evidence="5">
    <location>
        <begin position="82"/>
        <end position="115"/>
    </location>
</feature>
<feature type="region of interest" description="Disordered" evidence="5">
    <location>
        <begin position="1"/>
        <end position="20"/>
    </location>
</feature>
<dbReference type="PROSITE" id="PS50178">
    <property type="entry name" value="ZF_FYVE"/>
    <property type="match status" value="1"/>
</dbReference>
<dbReference type="GO" id="GO:0008270">
    <property type="term" value="F:zinc ion binding"/>
    <property type="evidence" value="ECO:0007669"/>
    <property type="project" value="UniProtKB-KW"/>
</dbReference>
<accession>A0A5J4Z8Y7</accession>
<organism evidence="7 8">
    <name type="scientific">Nyssa sinensis</name>
    <dbReference type="NCBI Taxonomy" id="561372"/>
    <lineage>
        <taxon>Eukaryota</taxon>
        <taxon>Viridiplantae</taxon>
        <taxon>Streptophyta</taxon>
        <taxon>Embryophyta</taxon>
        <taxon>Tracheophyta</taxon>
        <taxon>Spermatophyta</taxon>
        <taxon>Magnoliopsida</taxon>
        <taxon>eudicotyledons</taxon>
        <taxon>Gunneridae</taxon>
        <taxon>Pentapetalae</taxon>
        <taxon>asterids</taxon>
        <taxon>Cornales</taxon>
        <taxon>Nyssaceae</taxon>
        <taxon>Nyssa</taxon>
    </lineage>
</organism>
<protein>
    <recommendedName>
        <fullName evidence="6">FYVE-type domain-containing protein</fullName>
    </recommendedName>
</protein>
<dbReference type="SUPFAM" id="SSF57903">
    <property type="entry name" value="FYVE/PHD zinc finger"/>
    <property type="match status" value="1"/>
</dbReference>
<evidence type="ECO:0000313" key="7">
    <source>
        <dbReference type="EMBL" id="KAA8515045.1"/>
    </source>
</evidence>
<evidence type="ECO:0000256" key="1">
    <source>
        <dbReference type="ARBA" id="ARBA00022723"/>
    </source>
</evidence>
<dbReference type="Gene3D" id="3.30.40.10">
    <property type="entry name" value="Zinc/RING finger domain, C3HC4 (zinc finger)"/>
    <property type="match status" value="1"/>
</dbReference>
<dbReference type="InterPro" id="IPR013083">
    <property type="entry name" value="Znf_RING/FYVE/PHD"/>
</dbReference>
<dbReference type="PANTHER" id="PTHR15629">
    <property type="entry name" value="SH3YL1 PROTEIN"/>
    <property type="match status" value="1"/>
</dbReference>
<keyword evidence="1" id="KW-0479">Metal-binding</keyword>
<dbReference type="InterPro" id="IPR007461">
    <property type="entry name" value="Ysc84_actin-binding"/>
</dbReference>
<sequence length="682" mass="75357">MEGNNFHSRSQVGEEIEPLESRVTAFSIGGEFGNRNSNSQPDLGELEIASKHNDLQAMVGFKSQQVAKHEECDTELPQCTVEESDGKRSFVSQQLARPEECDTELPECTKEENDEKGGCASQQIAIHEECYSGLPQCMNKKSDEKGGFVSQQMAKPEECDTKLHQHTRQENDKKSGTIGRQMVNTKECDTELPKQTSEKNDEKSGFIGQQRAKLEECDIELPKQTKEENNYKKELNVSYQKGGKYFFYDSPLPEETGVWIPVSVPPMSESEHAEWNRGFCSNGGYFPEGDLGWSQYDGEDKELTMWDVVVEMVLVARGKVSALASGDIHKIPWISSDLVEQAWKEMAQTLTEANVGDTREILEAKPPKWLPDSAASACMLCSVQFHPIMCTRHHCRFCGGVFCSECTKGRSLLPEKFCVGDPQRVCDVCCVRLESVQRYLMEQVSRAAQLPTHDLTDLSTLRSWVNFPWGQSMEYEIYKATNTIRGYNTVGSLRPEKSIPEAILRQAKGLAILTVMKVGMMVTYNIGTGLVIARREDGSWSPPSAISSFGVRWGAQAGGELTDFIIVLRTNDAVKTFSGDVHLSFGAGLSAAAGVVGRTVEADLRAGDGGYAACYTYSCSKGAFVGCSLGGSIITTRKLENSRFYGSQFINASDILLGSLPRPPAAGILYRALADLYQKFRG</sequence>
<feature type="domain" description="FYVE-type" evidence="6">
    <location>
        <begin position="372"/>
        <end position="434"/>
    </location>
</feature>
<dbReference type="InterPro" id="IPR000306">
    <property type="entry name" value="Znf_FYVE"/>
</dbReference>
<dbReference type="InterPro" id="IPR011011">
    <property type="entry name" value="Znf_FYVE_PHD"/>
</dbReference>
<evidence type="ECO:0000256" key="4">
    <source>
        <dbReference type="PROSITE-ProRule" id="PRU00091"/>
    </source>
</evidence>